<dbReference type="PANTHER" id="PTHR32309">
    <property type="entry name" value="TYROSINE-PROTEIN KINASE"/>
    <property type="match status" value="1"/>
</dbReference>
<feature type="transmembrane region" description="Helical" evidence="2">
    <location>
        <begin position="69"/>
        <end position="91"/>
    </location>
</feature>
<organism evidence="3 4">
    <name type="scientific">Jiella avicenniae</name>
    <dbReference type="NCBI Taxonomy" id="2907202"/>
    <lineage>
        <taxon>Bacteria</taxon>
        <taxon>Pseudomonadati</taxon>
        <taxon>Pseudomonadota</taxon>
        <taxon>Alphaproteobacteria</taxon>
        <taxon>Hyphomicrobiales</taxon>
        <taxon>Aurantimonadaceae</taxon>
        <taxon>Jiella</taxon>
    </lineage>
</organism>
<comment type="caution">
    <text evidence="3">The sequence shown here is derived from an EMBL/GenBank/DDBJ whole genome shotgun (WGS) entry which is preliminary data.</text>
</comment>
<dbReference type="Proteomes" id="UP001139035">
    <property type="component" value="Unassembled WGS sequence"/>
</dbReference>
<keyword evidence="4" id="KW-1185">Reference proteome</keyword>
<sequence>MIGLTDRVPDVAAPIARAPHDDYSSPYPVVDPSKRSAAEIQALDPAAVGTVRKLDEPVAKTGGGRKPPWLFLALVVLPTLTTGIYLGYFAADRYTSEASYVIRKGGSPLTAGAALPGLGRSDDSSEAIVVFFQSRDATDHLAEDVDLKAKLMHPSADFMSGYPGIFYDETKEGLYEAMRDAVEVGIDADTGISRLKVTAFTPQDAQELATALLKEAELLINRLNDRATNDSIAFAKNIVAEDEDRVRDIQRRMTDFRNSENILDPTTQSSSQLELMTTLTQQMTEIDTEIAQLKASAPKNPRLRSLREQRTALQDQIQEIRLGLAGADTSLASKMSSYERLTLERDLAIQALTHAYASFEEARQEAFANRLYLQTIAAPNLPDRPSFPQPLFWTALVAAIGFALYRIARTMLRETMEHLA</sequence>
<keyword evidence="2" id="KW-0812">Transmembrane</keyword>
<reference evidence="3" key="1">
    <citation type="submission" date="2022-01" db="EMBL/GenBank/DDBJ databases">
        <title>Jiella avicenniae sp. nov., a novel endophytic bacterium isolated from bark of Avicennia marina.</title>
        <authorList>
            <person name="Tuo L."/>
        </authorList>
    </citation>
    <scope>NUCLEOTIDE SEQUENCE</scope>
    <source>
        <strain evidence="3">CBK1P-4</strain>
    </source>
</reference>
<dbReference type="AlphaFoldDB" id="A0A9X1P2J6"/>
<feature type="transmembrane region" description="Helical" evidence="2">
    <location>
        <begin position="390"/>
        <end position="408"/>
    </location>
</feature>
<gene>
    <name evidence="3" type="ORF">LZD57_14295</name>
</gene>
<evidence type="ECO:0000313" key="4">
    <source>
        <dbReference type="Proteomes" id="UP001139035"/>
    </source>
</evidence>
<dbReference type="InterPro" id="IPR050445">
    <property type="entry name" value="Bact_polysacc_biosynth/exp"/>
</dbReference>
<dbReference type="GO" id="GO:0004713">
    <property type="term" value="F:protein tyrosine kinase activity"/>
    <property type="evidence" value="ECO:0007669"/>
    <property type="project" value="TreeGrafter"/>
</dbReference>
<keyword evidence="1" id="KW-0175">Coiled coil</keyword>
<dbReference type="RefSeq" id="WP_233720158.1">
    <property type="nucleotide sequence ID" value="NZ_JAJUWU010000014.1"/>
</dbReference>
<proteinExistence type="predicted"/>
<feature type="coiled-coil region" evidence="1">
    <location>
        <begin position="276"/>
        <end position="323"/>
    </location>
</feature>
<keyword evidence="2" id="KW-1133">Transmembrane helix</keyword>
<dbReference type="EMBL" id="JAJUWU010000014">
    <property type="protein sequence ID" value="MCE7029165.1"/>
    <property type="molecule type" value="Genomic_DNA"/>
</dbReference>
<dbReference type="GO" id="GO:0005886">
    <property type="term" value="C:plasma membrane"/>
    <property type="evidence" value="ECO:0007669"/>
    <property type="project" value="TreeGrafter"/>
</dbReference>
<evidence type="ECO:0008006" key="5">
    <source>
        <dbReference type="Google" id="ProtNLM"/>
    </source>
</evidence>
<evidence type="ECO:0000256" key="1">
    <source>
        <dbReference type="SAM" id="Coils"/>
    </source>
</evidence>
<evidence type="ECO:0000256" key="2">
    <source>
        <dbReference type="SAM" id="Phobius"/>
    </source>
</evidence>
<name>A0A9X1P2J6_9HYPH</name>
<keyword evidence="2" id="KW-0472">Membrane</keyword>
<evidence type="ECO:0000313" key="3">
    <source>
        <dbReference type="EMBL" id="MCE7029165.1"/>
    </source>
</evidence>
<dbReference type="PANTHER" id="PTHR32309:SF13">
    <property type="entry name" value="FERRIC ENTEROBACTIN TRANSPORT PROTEIN FEPE"/>
    <property type="match status" value="1"/>
</dbReference>
<protein>
    <recommendedName>
        <fullName evidence="5">Capsular polysaccharide transport system permease protein</fullName>
    </recommendedName>
</protein>
<accession>A0A9X1P2J6</accession>